<gene>
    <name evidence="2" type="ORF">LX32DRAFT_112607</name>
</gene>
<protein>
    <submittedName>
        <fullName evidence="2">Uncharacterized protein</fullName>
    </submittedName>
</protein>
<keyword evidence="3" id="KW-1185">Reference proteome</keyword>
<dbReference type="Proteomes" id="UP001232148">
    <property type="component" value="Unassembled WGS sequence"/>
</dbReference>
<evidence type="ECO:0000313" key="2">
    <source>
        <dbReference type="EMBL" id="KAK2024193.1"/>
    </source>
</evidence>
<feature type="region of interest" description="Disordered" evidence="1">
    <location>
        <begin position="88"/>
        <end position="166"/>
    </location>
</feature>
<feature type="compositionally biased region" description="Basic residues" evidence="1">
    <location>
        <begin position="119"/>
        <end position="131"/>
    </location>
</feature>
<evidence type="ECO:0000313" key="3">
    <source>
        <dbReference type="Proteomes" id="UP001232148"/>
    </source>
</evidence>
<comment type="caution">
    <text evidence="2">The sequence shown here is derived from an EMBL/GenBank/DDBJ whole genome shotgun (WGS) entry which is preliminary data.</text>
</comment>
<dbReference type="EMBL" id="MU842972">
    <property type="protein sequence ID" value="KAK2024193.1"/>
    <property type="molecule type" value="Genomic_DNA"/>
</dbReference>
<accession>A0AAD9LZY0</accession>
<proteinExistence type="predicted"/>
<dbReference type="AlphaFoldDB" id="A0AAD9LZY0"/>
<name>A0AAD9LZY0_9PEZI</name>
<reference evidence="2" key="1">
    <citation type="submission" date="2021-06" db="EMBL/GenBank/DDBJ databases">
        <title>Comparative genomics, transcriptomics and evolutionary studies reveal genomic signatures of adaptation to plant cell wall in hemibiotrophic fungi.</title>
        <authorList>
            <consortium name="DOE Joint Genome Institute"/>
            <person name="Baroncelli R."/>
            <person name="Diaz J.F."/>
            <person name="Benocci T."/>
            <person name="Peng M."/>
            <person name="Battaglia E."/>
            <person name="Haridas S."/>
            <person name="Andreopoulos W."/>
            <person name="Labutti K."/>
            <person name="Pangilinan J."/>
            <person name="Floch G.L."/>
            <person name="Makela M.R."/>
            <person name="Henrissat B."/>
            <person name="Grigoriev I.V."/>
            <person name="Crouch J.A."/>
            <person name="De Vries R.P."/>
            <person name="Sukno S.A."/>
            <person name="Thon M.R."/>
        </authorList>
    </citation>
    <scope>NUCLEOTIDE SEQUENCE</scope>
    <source>
        <strain evidence="2">MAFF235873</strain>
    </source>
</reference>
<sequence>MRLLFPWSRCHRCFAQSIDSPLFFFIYTNTSPFHPSCSISTCTALFTDLPNRLAQSKGEGDACVCARARTHTHTHTTDGERAVRTVVPSQRGRVSRYKSKGSSSAEHRLAHSSSPLNHFQRKGGGRRRKLITSRGAPSQGHSSLVRLEGGGGRNSSPLRPLRGHDS</sequence>
<organism evidence="2 3">
    <name type="scientific">Colletotrichum zoysiae</name>
    <dbReference type="NCBI Taxonomy" id="1216348"/>
    <lineage>
        <taxon>Eukaryota</taxon>
        <taxon>Fungi</taxon>
        <taxon>Dikarya</taxon>
        <taxon>Ascomycota</taxon>
        <taxon>Pezizomycotina</taxon>
        <taxon>Sordariomycetes</taxon>
        <taxon>Hypocreomycetidae</taxon>
        <taxon>Glomerellales</taxon>
        <taxon>Glomerellaceae</taxon>
        <taxon>Colletotrichum</taxon>
        <taxon>Colletotrichum graminicola species complex</taxon>
    </lineage>
</organism>
<evidence type="ECO:0000256" key="1">
    <source>
        <dbReference type="SAM" id="MobiDB-lite"/>
    </source>
</evidence>